<dbReference type="EMBL" id="JBHSIU010000028">
    <property type="protein sequence ID" value="MFC5000837.1"/>
    <property type="molecule type" value="Genomic_DNA"/>
</dbReference>
<organism evidence="2 3">
    <name type="scientific">Dactylosporangium cerinum</name>
    <dbReference type="NCBI Taxonomy" id="1434730"/>
    <lineage>
        <taxon>Bacteria</taxon>
        <taxon>Bacillati</taxon>
        <taxon>Actinomycetota</taxon>
        <taxon>Actinomycetes</taxon>
        <taxon>Micromonosporales</taxon>
        <taxon>Micromonosporaceae</taxon>
        <taxon>Dactylosporangium</taxon>
    </lineage>
</organism>
<evidence type="ECO:0000313" key="2">
    <source>
        <dbReference type="EMBL" id="MFC5000837.1"/>
    </source>
</evidence>
<reference evidence="3" key="1">
    <citation type="journal article" date="2019" name="Int. J. Syst. Evol. Microbiol.">
        <title>The Global Catalogue of Microorganisms (GCM) 10K type strain sequencing project: providing services to taxonomists for standard genome sequencing and annotation.</title>
        <authorList>
            <consortium name="The Broad Institute Genomics Platform"/>
            <consortium name="The Broad Institute Genome Sequencing Center for Infectious Disease"/>
            <person name="Wu L."/>
            <person name="Ma J."/>
        </authorList>
    </citation>
    <scope>NUCLEOTIDE SEQUENCE [LARGE SCALE GENOMIC DNA]</scope>
    <source>
        <strain evidence="3">CGMCC 4.7152</strain>
    </source>
</reference>
<evidence type="ECO:0000313" key="3">
    <source>
        <dbReference type="Proteomes" id="UP001595912"/>
    </source>
</evidence>
<dbReference type="RefSeq" id="WP_380117369.1">
    <property type="nucleotide sequence ID" value="NZ_JBHSIU010000028.1"/>
</dbReference>
<dbReference type="Pfam" id="PF09369">
    <property type="entry name" value="MZB"/>
    <property type="match status" value="1"/>
</dbReference>
<dbReference type="InterPro" id="IPR047721">
    <property type="entry name" value="DrmB"/>
</dbReference>
<proteinExistence type="predicted"/>
<feature type="domain" description="MrfA-like Zn-binding" evidence="1">
    <location>
        <begin position="545"/>
        <end position="648"/>
    </location>
</feature>
<sequence>MTDPISAPDGAQDAGSFVAAAEVLDPFAHLDEIKPKNHSRIGSVRPTALLYTGGIGATVDLPHVAVMPQGLETWDLAYKKLGKVFQVSEPRLVEAVKAQIGRQVIELRRPPREETGPDGYSTIGVPAAVFPRWLRCTGCDLLAPFDGEGGSFTFINTIRRRPDKARFLHKGCKGRRGTSKPRDNVAVPARYLVACLDGHLDEFPYWGWVHQAHGGGWTCDKTPGVMNPRTLLRMLEWRSNLGPEVHIHCVTCGERRSMRELTGTAGVQRMPQCRGRHPHLGTFEDCNAETKFMLLGAANQWFPATVSLLVVPESADLTVNDVAARLQGIPPEQRAIFSQPGMIPGFKLFAQASAGLDLADVPDDVVSEALDLLASGGIPDTGRTTPYTPIELRAPEWRTLVRPNDFAKHARQSDFRIREVDIPASLTDVLKTVAAVDRLKKVNAFVGFTRVDSFDRIDDVARLAPISRKRPRWVPATEDHGEGIFVRLREEVVGPWEEQILASGLWEAHREAHRLNVRRRTSASAAEIDPDARLEPPRFWAVHTLAHLIIRQMAMDSGYGSASLTERIYAWRGNEDHEPAAGLLISTTSPDSEGTLGGLVELSSPDRLWRLTQRALHKASRCSSDPVCAHRAPANGEDFLHGAACHFCTFNSETSCENANRFLDRRFLRRLNINQEVSGLLDAVDLE</sequence>
<name>A0ABV9VWR5_9ACTN</name>
<dbReference type="Proteomes" id="UP001595912">
    <property type="component" value="Unassembled WGS sequence"/>
</dbReference>
<accession>A0ABV9VWR5</accession>
<dbReference type="InterPro" id="IPR018973">
    <property type="entry name" value="MZB"/>
</dbReference>
<evidence type="ECO:0000259" key="1">
    <source>
        <dbReference type="Pfam" id="PF09369"/>
    </source>
</evidence>
<keyword evidence="3" id="KW-1185">Reference proteome</keyword>
<comment type="caution">
    <text evidence="2">The sequence shown here is derived from an EMBL/GenBank/DDBJ whole genome shotgun (WGS) entry which is preliminary data.</text>
</comment>
<protein>
    <submittedName>
        <fullName evidence="2">DrmB family protein</fullName>
    </submittedName>
</protein>
<dbReference type="NCBIfam" id="NF038324">
    <property type="entry name" value="DrmB_fam"/>
    <property type="match status" value="1"/>
</dbReference>
<gene>
    <name evidence="2" type="primary">drmB</name>
    <name evidence="2" type="ORF">ACFPIJ_23730</name>
</gene>